<accession>A0A814SDX2</accession>
<evidence type="ECO:0000313" key="3">
    <source>
        <dbReference type="EMBL" id="CAF3908333.1"/>
    </source>
</evidence>
<dbReference type="Proteomes" id="UP000681722">
    <property type="component" value="Unassembled WGS sequence"/>
</dbReference>
<comment type="caution">
    <text evidence="1">The sequence shown here is derived from an EMBL/GenBank/DDBJ whole genome shotgun (WGS) entry which is preliminary data.</text>
</comment>
<evidence type="ECO:0000313" key="5">
    <source>
        <dbReference type="Proteomes" id="UP000663829"/>
    </source>
</evidence>
<keyword evidence="5" id="KW-1185">Reference proteome</keyword>
<proteinExistence type="predicted"/>
<dbReference type="EMBL" id="CAJNOK010036333">
    <property type="protein sequence ID" value="CAF1521514.1"/>
    <property type="molecule type" value="Genomic_DNA"/>
</dbReference>
<protein>
    <submittedName>
        <fullName evidence="1">Uncharacterized protein</fullName>
    </submittedName>
</protein>
<evidence type="ECO:0000313" key="2">
    <source>
        <dbReference type="EMBL" id="CAF1521514.1"/>
    </source>
</evidence>
<dbReference type="OrthoDB" id="7911103at2759"/>
<evidence type="ECO:0000313" key="4">
    <source>
        <dbReference type="EMBL" id="CAF4308353.1"/>
    </source>
</evidence>
<gene>
    <name evidence="1" type="ORF">GPM918_LOCUS20870</name>
    <name evidence="2" type="ORF">OVA965_LOCUS37810</name>
    <name evidence="3" type="ORF">SRO942_LOCUS20865</name>
    <name evidence="4" type="ORF">TMI583_LOCUS38926</name>
</gene>
<name>A0A814SDX2_9BILA</name>
<dbReference type="EMBL" id="CAJNOQ010006706">
    <property type="protein sequence ID" value="CAF1144765.1"/>
    <property type="molecule type" value="Genomic_DNA"/>
</dbReference>
<dbReference type="AlphaFoldDB" id="A0A814SDX2"/>
<sequence length="78" mass="8690">MMFEDVMVGKKDKDASDFVRLIEDKNTSILTDELLNSEVEAAEQLRQSLSENVKPVPSVLTVICIRSTCGIDNKSKES</sequence>
<dbReference type="Proteomes" id="UP000677228">
    <property type="component" value="Unassembled WGS sequence"/>
</dbReference>
<dbReference type="EMBL" id="CAJOBC010006705">
    <property type="protein sequence ID" value="CAF3908333.1"/>
    <property type="molecule type" value="Genomic_DNA"/>
</dbReference>
<dbReference type="Proteomes" id="UP000682733">
    <property type="component" value="Unassembled WGS sequence"/>
</dbReference>
<evidence type="ECO:0000313" key="1">
    <source>
        <dbReference type="EMBL" id="CAF1144765.1"/>
    </source>
</evidence>
<dbReference type="Proteomes" id="UP000663829">
    <property type="component" value="Unassembled WGS sequence"/>
</dbReference>
<reference evidence="1" key="1">
    <citation type="submission" date="2021-02" db="EMBL/GenBank/DDBJ databases">
        <authorList>
            <person name="Nowell W R."/>
        </authorList>
    </citation>
    <scope>NUCLEOTIDE SEQUENCE</scope>
</reference>
<dbReference type="EMBL" id="CAJOBA010058475">
    <property type="protein sequence ID" value="CAF4308353.1"/>
    <property type="molecule type" value="Genomic_DNA"/>
</dbReference>
<organism evidence="1 5">
    <name type="scientific">Didymodactylos carnosus</name>
    <dbReference type="NCBI Taxonomy" id="1234261"/>
    <lineage>
        <taxon>Eukaryota</taxon>
        <taxon>Metazoa</taxon>
        <taxon>Spiralia</taxon>
        <taxon>Gnathifera</taxon>
        <taxon>Rotifera</taxon>
        <taxon>Eurotatoria</taxon>
        <taxon>Bdelloidea</taxon>
        <taxon>Philodinida</taxon>
        <taxon>Philodinidae</taxon>
        <taxon>Didymodactylos</taxon>
    </lineage>
</organism>